<proteinExistence type="predicted"/>
<dbReference type="AlphaFoldDB" id="A0A5C6E9Z5"/>
<dbReference type="Proteomes" id="UP000318288">
    <property type="component" value="Unassembled WGS sequence"/>
</dbReference>
<gene>
    <name evidence="1" type="ORF">Poly51_58430</name>
</gene>
<evidence type="ECO:0000313" key="2">
    <source>
        <dbReference type="Proteomes" id="UP000318288"/>
    </source>
</evidence>
<keyword evidence="2" id="KW-1185">Reference proteome</keyword>
<accession>A0A5C6E9Z5</accession>
<dbReference type="EMBL" id="SJPW01000009">
    <property type="protein sequence ID" value="TWU44777.1"/>
    <property type="molecule type" value="Genomic_DNA"/>
</dbReference>
<protein>
    <submittedName>
        <fullName evidence="1">Uncharacterized protein</fullName>
    </submittedName>
</protein>
<name>A0A5C6E9Z5_9BACT</name>
<reference evidence="1 2" key="1">
    <citation type="submission" date="2019-02" db="EMBL/GenBank/DDBJ databases">
        <title>Deep-cultivation of Planctomycetes and their phenomic and genomic characterization uncovers novel biology.</title>
        <authorList>
            <person name="Wiegand S."/>
            <person name="Jogler M."/>
            <person name="Boedeker C."/>
            <person name="Pinto D."/>
            <person name="Vollmers J."/>
            <person name="Rivas-Marin E."/>
            <person name="Kohn T."/>
            <person name="Peeters S.H."/>
            <person name="Heuer A."/>
            <person name="Rast P."/>
            <person name="Oberbeckmann S."/>
            <person name="Bunk B."/>
            <person name="Jeske O."/>
            <person name="Meyerdierks A."/>
            <person name="Storesund J.E."/>
            <person name="Kallscheuer N."/>
            <person name="Luecker S."/>
            <person name="Lage O.M."/>
            <person name="Pohl T."/>
            <person name="Merkel B.J."/>
            <person name="Hornburger P."/>
            <person name="Mueller R.-W."/>
            <person name="Bruemmer F."/>
            <person name="Labrenz M."/>
            <person name="Spormann A.M."/>
            <person name="Op Den Camp H."/>
            <person name="Overmann J."/>
            <person name="Amann R."/>
            <person name="Jetten M.S.M."/>
            <person name="Mascher T."/>
            <person name="Medema M.H."/>
            <person name="Devos D.P."/>
            <person name="Kaster A.-K."/>
            <person name="Ovreas L."/>
            <person name="Rohde M."/>
            <person name="Galperin M.Y."/>
            <person name="Jogler C."/>
        </authorList>
    </citation>
    <scope>NUCLEOTIDE SEQUENCE [LARGE SCALE GENOMIC DNA]</scope>
    <source>
        <strain evidence="1 2">Poly51</strain>
    </source>
</reference>
<sequence length="34" mass="3804">MDVKGLLSGVWEAVYEKWLLSKPAVDDLINLETA</sequence>
<organism evidence="1 2">
    <name type="scientific">Rubripirellula tenax</name>
    <dbReference type="NCBI Taxonomy" id="2528015"/>
    <lineage>
        <taxon>Bacteria</taxon>
        <taxon>Pseudomonadati</taxon>
        <taxon>Planctomycetota</taxon>
        <taxon>Planctomycetia</taxon>
        <taxon>Pirellulales</taxon>
        <taxon>Pirellulaceae</taxon>
        <taxon>Rubripirellula</taxon>
    </lineage>
</organism>
<evidence type="ECO:0000313" key="1">
    <source>
        <dbReference type="EMBL" id="TWU44777.1"/>
    </source>
</evidence>
<comment type="caution">
    <text evidence="1">The sequence shown here is derived from an EMBL/GenBank/DDBJ whole genome shotgun (WGS) entry which is preliminary data.</text>
</comment>